<dbReference type="HOGENOM" id="CLU_1949555_0_0_1"/>
<sequence length="147" mass="16514">MGTTNVPVLPSTSPRELKMHDCLIEVTRFEGDQSAVFWLGGYLDDKTRINADGTFDHTMLSYDDFEQDLMDHLSYDSHEDDLRWDHNSPSQPRVNSEEPPAYSVRTYNTWVAALFAMQYACSGLVNSGVQPTATASSPIMTARFTIV</sequence>
<dbReference type="RefSeq" id="XP_016593666.1">
    <property type="nucleotide sequence ID" value="XM_016740019.1"/>
</dbReference>
<comment type="caution">
    <text evidence="1">The sequence shown here is derived from an EMBL/GenBank/DDBJ whole genome shotgun (WGS) entry which is preliminary data.</text>
</comment>
<dbReference type="GeneID" id="27675438"/>
<protein>
    <submittedName>
        <fullName evidence="1">Uncharacterized protein</fullName>
    </submittedName>
</protein>
<dbReference type="AlphaFoldDB" id="A0A0A2J6N4"/>
<evidence type="ECO:0000313" key="1">
    <source>
        <dbReference type="EMBL" id="KGO50421.1"/>
    </source>
</evidence>
<dbReference type="VEuPathDB" id="FungiDB:PEXP_025400"/>
<name>A0A0A2J6N4_PENEN</name>
<evidence type="ECO:0000313" key="2">
    <source>
        <dbReference type="Proteomes" id="UP000030143"/>
    </source>
</evidence>
<gene>
    <name evidence="1" type="ORF">PEX2_027440</name>
</gene>
<dbReference type="EMBL" id="JQFZ01000341">
    <property type="protein sequence ID" value="KGO50421.1"/>
    <property type="molecule type" value="Genomic_DNA"/>
</dbReference>
<keyword evidence="2" id="KW-1185">Reference proteome</keyword>
<organism evidence="1 2">
    <name type="scientific">Penicillium expansum</name>
    <name type="common">Blue mold rot fungus</name>
    <dbReference type="NCBI Taxonomy" id="27334"/>
    <lineage>
        <taxon>Eukaryota</taxon>
        <taxon>Fungi</taxon>
        <taxon>Dikarya</taxon>
        <taxon>Ascomycota</taxon>
        <taxon>Pezizomycotina</taxon>
        <taxon>Eurotiomycetes</taxon>
        <taxon>Eurotiomycetidae</taxon>
        <taxon>Eurotiales</taxon>
        <taxon>Aspergillaceae</taxon>
        <taxon>Penicillium</taxon>
    </lineage>
</organism>
<proteinExistence type="predicted"/>
<accession>A0A0A2J6N4</accession>
<dbReference type="Proteomes" id="UP000030143">
    <property type="component" value="Unassembled WGS sequence"/>
</dbReference>
<reference evidence="1 2" key="1">
    <citation type="journal article" date="2015" name="Mol. Plant Microbe Interact.">
        <title>Genome, transcriptome, and functional analyses of Penicillium expansum provide new insights into secondary metabolism and pathogenicity.</title>
        <authorList>
            <person name="Ballester A.R."/>
            <person name="Marcet-Houben M."/>
            <person name="Levin E."/>
            <person name="Sela N."/>
            <person name="Selma-Lazaro C."/>
            <person name="Carmona L."/>
            <person name="Wisniewski M."/>
            <person name="Droby S."/>
            <person name="Gonzalez-Candelas L."/>
            <person name="Gabaldon T."/>
        </authorList>
    </citation>
    <scope>NUCLEOTIDE SEQUENCE [LARGE SCALE GENOMIC DNA]</scope>
    <source>
        <strain evidence="1 2">MD-8</strain>
    </source>
</reference>